<evidence type="ECO:0000256" key="2">
    <source>
        <dbReference type="ARBA" id="ARBA00022670"/>
    </source>
</evidence>
<accession>A0ABN8KCN5</accession>
<evidence type="ECO:0000256" key="3">
    <source>
        <dbReference type="ARBA" id="ARBA00022801"/>
    </source>
</evidence>
<reference evidence="5" key="1">
    <citation type="submission" date="2022-03" db="EMBL/GenBank/DDBJ databases">
        <authorList>
            <person name="Brunel B."/>
        </authorList>
    </citation>
    <scope>NUCLEOTIDE SEQUENCE</scope>
    <source>
        <strain evidence="5">STM4922sample</strain>
    </source>
</reference>
<evidence type="ECO:0000313" key="6">
    <source>
        <dbReference type="Proteomes" id="UP001152604"/>
    </source>
</evidence>
<keyword evidence="2" id="KW-0645">Protease</keyword>
<proteinExistence type="predicted"/>
<name>A0ABN8KCN5_9HYPH</name>
<gene>
    <name evidence="5" type="ORF">MES4922_90013</name>
</gene>
<sequence>MSRAPIVIPDLERHAARAHTAVRLGARLPGGVSGLMLANHAESLMERPAVRGFAATYGTPFYHKGVLTALMPGCFSASLASRGNVEFQLEHDDNIVFGSTATGLAFIDTPDGLAFEFPVPKSQAGAILLSMVASGDRPDISVSADIVESTTRQFQGHDVRVVTNATLREISACRDGAIGESHVRLVDLAEAPSLRQELESGVVAFMGRHNERMTKGKALSAQLAKMLDQAETATPRGRLVYTVDGHLVAPD</sequence>
<evidence type="ECO:0000256" key="1">
    <source>
        <dbReference type="ARBA" id="ARBA00022612"/>
    </source>
</evidence>
<keyword evidence="1" id="KW-1188">Viral release from host cell</keyword>
<dbReference type="RefSeq" id="WP_254028149.1">
    <property type="nucleotide sequence ID" value="NZ_CAKXZS010000089.1"/>
</dbReference>
<keyword evidence="6" id="KW-1185">Reference proteome</keyword>
<dbReference type="EMBL" id="CAKXZS010000089">
    <property type="protein sequence ID" value="CAH2408008.1"/>
    <property type="molecule type" value="Genomic_DNA"/>
</dbReference>
<protein>
    <recommendedName>
        <fullName evidence="4">Prohead serine protease domain-containing protein</fullName>
    </recommendedName>
</protein>
<dbReference type="Proteomes" id="UP001152604">
    <property type="component" value="Unassembled WGS sequence"/>
</dbReference>
<dbReference type="InterPro" id="IPR054613">
    <property type="entry name" value="Peptidase_S78_dom"/>
</dbReference>
<comment type="caution">
    <text evidence="5">The sequence shown here is derived from an EMBL/GenBank/DDBJ whole genome shotgun (WGS) entry which is preliminary data.</text>
</comment>
<feature type="domain" description="Prohead serine protease" evidence="4">
    <location>
        <begin position="49"/>
        <end position="184"/>
    </location>
</feature>
<keyword evidence="3" id="KW-0378">Hydrolase</keyword>
<evidence type="ECO:0000313" key="5">
    <source>
        <dbReference type="EMBL" id="CAH2408008.1"/>
    </source>
</evidence>
<dbReference type="Pfam" id="PF04586">
    <property type="entry name" value="Peptidase_S78"/>
    <property type="match status" value="1"/>
</dbReference>
<organism evidence="5 6">
    <name type="scientific">Mesorhizobium ventifaucium</name>
    <dbReference type="NCBI Taxonomy" id="666020"/>
    <lineage>
        <taxon>Bacteria</taxon>
        <taxon>Pseudomonadati</taxon>
        <taxon>Pseudomonadota</taxon>
        <taxon>Alphaproteobacteria</taxon>
        <taxon>Hyphomicrobiales</taxon>
        <taxon>Phyllobacteriaceae</taxon>
        <taxon>Mesorhizobium</taxon>
    </lineage>
</organism>
<evidence type="ECO:0000259" key="4">
    <source>
        <dbReference type="Pfam" id="PF04586"/>
    </source>
</evidence>